<dbReference type="Proteomes" id="UP000531561">
    <property type="component" value="Unassembled WGS sequence"/>
</dbReference>
<organism evidence="1 2">
    <name type="scientific">Botrytis fragariae</name>
    <dbReference type="NCBI Taxonomy" id="1964551"/>
    <lineage>
        <taxon>Eukaryota</taxon>
        <taxon>Fungi</taxon>
        <taxon>Dikarya</taxon>
        <taxon>Ascomycota</taxon>
        <taxon>Pezizomycotina</taxon>
        <taxon>Leotiomycetes</taxon>
        <taxon>Helotiales</taxon>
        <taxon>Sclerotiniaceae</taxon>
        <taxon>Botrytis</taxon>
    </lineage>
</organism>
<keyword evidence="2" id="KW-1185">Reference proteome</keyword>
<reference evidence="1 2" key="1">
    <citation type="journal article" date="2020" name="Phytopathology">
        <title>A high-quality genome resource of Botrytis fragariae, a new and rapidly spreading fungal pathogen causing strawberry gray mold in the U.S.A.</title>
        <authorList>
            <person name="Wu Y."/>
            <person name="Saski C.A."/>
            <person name="Schnabel G."/>
            <person name="Xiao S."/>
            <person name="Hu M."/>
        </authorList>
    </citation>
    <scope>NUCLEOTIDE SEQUENCE [LARGE SCALE GENOMIC DNA]</scope>
    <source>
        <strain evidence="1 2">BVB16</strain>
    </source>
</reference>
<accession>A0A8H6EIE0</accession>
<name>A0A8H6EIE0_9HELO</name>
<evidence type="ECO:0000313" key="1">
    <source>
        <dbReference type="EMBL" id="KAF5873346.1"/>
    </source>
</evidence>
<dbReference type="AlphaFoldDB" id="A0A8H6EIE0"/>
<protein>
    <submittedName>
        <fullName evidence="1">Uncharacterized protein</fullName>
    </submittedName>
</protein>
<sequence length="101" mass="12440">MVFYQTNIKNLRVYGLCSIYKKKIKFQSQVNRNNIVIMSYYYKKLKLEIRLELKRFVESIIIFININKIKDYINPKKIKNKNIIIRIRIDYIIIHRDTRIL</sequence>
<dbReference type="GeneID" id="59258889"/>
<dbReference type="EMBL" id="JABFCT010000008">
    <property type="protein sequence ID" value="KAF5873346.1"/>
    <property type="molecule type" value="Genomic_DNA"/>
</dbReference>
<comment type="caution">
    <text evidence="1">The sequence shown here is derived from an EMBL/GenBank/DDBJ whole genome shotgun (WGS) entry which is preliminary data.</text>
</comment>
<proteinExistence type="predicted"/>
<dbReference type="RefSeq" id="XP_037192292.1">
    <property type="nucleotide sequence ID" value="XM_037335197.1"/>
</dbReference>
<evidence type="ECO:0000313" key="2">
    <source>
        <dbReference type="Proteomes" id="UP000531561"/>
    </source>
</evidence>
<gene>
    <name evidence="1" type="ORF">Bfra_004803</name>
</gene>